<dbReference type="Gene3D" id="2.60.120.260">
    <property type="entry name" value="Galactose-binding domain-like"/>
    <property type="match status" value="1"/>
</dbReference>
<accession>A0A0L7LQX7</accession>
<dbReference type="GO" id="GO:0004553">
    <property type="term" value="F:hydrolase activity, hydrolyzing O-glycosyl compounds"/>
    <property type="evidence" value="ECO:0007669"/>
    <property type="project" value="InterPro"/>
</dbReference>
<evidence type="ECO:0000259" key="6">
    <source>
        <dbReference type="Pfam" id="PF21467"/>
    </source>
</evidence>
<name>A0A0L7LQX7_OPEBR</name>
<reference evidence="7 8" key="1">
    <citation type="journal article" date="2015" name="Genome Biol. Evol.">
        <title>The genome of winter moth (Operophtera brumata) provides a genomic perspective on sexual dimorphism and phenology.</title>
        <authorList>
            <person name="Derks M.F."/>
            <person name="Smit S."/>
            <person name="Salis L."/>
            <person name="Schijlen E."/>
            <person name="Bossers A."/>
            <person name="Mateman C."/>
            <person name="Pijl A.S."/>
            <person name="de Ridder D."/>
            <person name="Groenen M.A."/>
            <person name="Visser M.E."/>
            <person name="Megens H.J."/>
        </authorList>
    </citation>
    <scope>NUCLEOTIDE SEQUENCE [LARGE SCALE GENOMIC DNA]</scope>
    <source>
        <strain evidence="7">WM2013NL</strain>
        <tissue evidence="7">Head and thorax</tissue>
    </source>
</reference>
<dbReference type="InterPro" id="IPR017853">
    <property type="entry name" value="GH"/>
</dbReference>
<feature type="domain" description="Beta-galactosidase galactose-binding" evidence="6">
    <location>
        <begin position="427"/>
        <end position="458"/>
    </location>
</feature>
<keyword evidence="3" id="KW-0326">Glycosidase</keyword>
<evidence type="ECO:0000259" key="5">
    <source>
        <dbReference type="Pfam" id="PF21317"/>
    </source>
</evidence>
<sequence length="499" mass="57484">SENASHHIDVEGDNFVLDGHRLHIISGSLHYFRVPSAYWQWSHHEPEERQYRFEGDHDVAEFVKIAAEEGLYVLLRPGPYICAERDLGGFPYWLLSKYPDIELRTTDQDFTEETNIWMNKLFEQLELLLFGNGGPIILVQIENEYGSYGNDMSYQIQQRNMIFKHVSTNAILYTTDASAENHFSKGAIPGTLTTIDFMAQINVESKFCPLRHFMPSGPLMNSEFYTGWLTHWGEDMANIPEEKVVKTLEDMLNYHIHINFYVFFGGTNFGFTAAKYYEIRNTLLKVSTVHFIPAFIYCLHIRYYFQYNFGDRNYDLPQPSPKGAYGTITVSPKMSLLSPEGKASLGKKYKDVHAVTLPTFEALKQRGGFVLYETILKQKGGLLEIRQPRDLIFVFVDGMLQGKISRMHKVFSLALTAKKGSILSLLGYIWINGHNLGRYWPTMGPQVTLYVPGVWLNPPPKKNLIQILELNKSPKDLAMKFRDYPILERRGIGHKWVHQ</sequence>
<proteinExistence type="inferred from homology"/>
<dbReference type="Pfam" id="PF21467">
    <property type="entry name" value="BetaGal_gal-bd"/>
    <property type="match status" value="1"/>
</dbReference>
<comment type="similarity">
    <text evidence="1">Belongs to the glycosyl hydrolase 35 family.</text>
</comment>
<dbReference type="SUPFAM" id="SSF49785">
    <property type="entry name" value="Galactose-binding domain-like"/>
    <property type="match status" value="1"/>
</dbReference>
<dbReference type="PRINTS" id="PR00742">
    <property type="entry name" value="GLHYDRLASE35"/>
</dbReference>
<dbReference type="Pfam" id="PF01301">
    <property type="entry name" value="Glyco_hydro_35"/>
    <property type="match status" value="1"/>
</dbReference>
<dbReference type="SUPFAM" id="SSF51445">
    <property type="entry name" value="(Trans)glycosidases"/>
    <property type="match status" value="1"/>
</dbReference>
<dbReference type="EMBL" id="JTDY01000286">
    <property type="protein sequence ID" value="KOB77903.1"/>
    <property type="molecule type" value="Genomic_DNA"/>
</dbReference>
<dbReference type="InterPro" id="IPR031330">
    <property type="entry name" value="Gly_Hdrlase_35_cat"/>
</dbReference>
<dbReference type="Pfam" id="PF21317">
    <property type="entry name" value="BetaGal_ABD_1"/>
    <property type="match status" value="1"/>
</dbReference>
<evidence type="ECO:0000256" key="3">
    <source>
        <dbReference type="ARBA" id="ARBA00023295"/>
    </source>
</evidence>
<feature type="domain" description="Beta-galactosidase 1-like first all-beta" evidence="5">
    <location>
        <begin position="359"/>
        <end position="426"/>
    </location>
</feature>
<keyword evidence="8" id="KW-1185">Reference proteome</keyword>
<dbReference type="PANTHER" id="PTHR23421">
    <property type="entry name" value="BETA-GALACTOSIDASE RELATED"/>
    <property type="match status" value="1"/>
</dbReference>
<dbReference type="Gene3D" id="3.20.20.80">
    <property type="entry name" value="Glycosidases"/>
    <property type="match status" value="1"/>
</dbReference>
<evidence type="ECO:0000313" key="8">
    <source>
        <dbReference type="Proteomes" id="UP000037510"/>
    </source>
</evidence>
<dbReference type="InterPro" id="IPR048912">
    <property type="entry name" value="BetaGal1-like_ABD1"/>
</dbReference>
<dbReference type="STRING" id="104452.A0A0L7LQX7"/>
<comment type="caution">
    <text evidence="7">The sequence shown here is derived from an EMBL/GenBank/DDBJ whole genome shotgun (WGS) entry which is preliminary data.</text>
</comment>
<evidence type="ECO:0000256" key="2">
    <source>
        <dbReference type="ARBA" id="ARBA00022801"/>
    </source>
</evidence>
<dbReference type="InterPro" id="IPR001944">
    <property type="entry name" value="Glycoside_Hdrlase_35"/>
</dbReference>
<dbReference type="PROSITE" id="PS01182">
    <property type="entry name" value="GLYCOSYL_HYDROL_F35"/>
    <property type="match status" value="1"/>
</dbReference>
<protein>
    <submittedName>
        <fullName evidence="7">Beta-galactosidase</fullName>
    </submittedName>
</protein>
<dbReference type="AlphaFoldDB" id="A0A0L7LQX7"/>
<dbReference type="InterPro" id="IPR019801">
    <property type="entry name" value="Glyco_hydro_35_CS"/>
</dbReference>
<dbReference type="InterPro" id="IPR008979">
    <property type="entry name" value="Galactose-bd-like_sf"/>
</dbReference>
<dbReference type="Proteomes" id="UP000037510">
    <property type="component" value="Unassembled WGS sequence"/>
</dbReference>
<organism evidence="7 8">
    <name type="scientific">Operophtera brumata</name>
    <name type="common">Winter moth</name>
    <name type="synonym">Phalaena brumata</name>
    <dbReference type="NCBI Taxonomy" id="104452"/>
    <lineage>
        <taxon>Eukaryota</taxon>
        <taxon>Metazoa</taxon>
        <taxon>Ecdysozoa</taxon>
        <taxon>Arthropoda</taxon>
        <taxon>Hexapoda</taxon>
        <taxon>Insecta</taxon>
        <taxon>Pterygota</taxon>
        <taxon>Neoptera</taxon>
        <taxon>Endopterygota</taxon>
        <taxon>Lepidoptera</taxon>
        <taxon>Glossata</taxon>
        <taxon>Ditrysia</taxon>
        <taxon>Geometroidea</taxon>
        <taxon>Geometridae</taxon>
        <taxon>Larentiinae</taxon>
        <taxon>Operophtera</taxon>
    </lineage>
</organism>
<dbReference type="InterPro" id="IPR048913">
    <property type="entry name" value="BetaGal_gal-bd"/>
</dbReference>
<feature type="non-terminal residue" evidence="7">
    <location>
        <position position="1"/>
    </location>
</feature>
<evidence type="ECO:0000256" key="1">
    <source>
        <dbReference type="ARBA" id="ARBA00009809"/>
    </source>
</evidence>
<keyword evidence="2" id="KW-0378">Hydrolase</keyword>
<evidence type="ECO:0000259" key="4">
    <source>
        <dbReference type="Pfam" id="PF01301"/>
    </source>
</evidence>
<gene>
    <name evidence="7" type="ORF">OBRU01_02597</name>
</gene>
<dbReference type="GO" id="GO:0005975">
    <property type="term" value="P:carbohydrate metabolic process"/>
    <property type="evidence" value="ECO:0007669"/>
    <property type="project" value="InterPro"/>
</dbReference>
<feature type="domain" description="Glycoside hydrolase 35 catalytic" evidence="4">
    <location>
        <begin position="38"/>
        <end position="277"/>
    </location>
</feature>
<evidence type="ECO:0000313" key="7">
    <source>
        <dbReference type="EMBL" id="KOB77903.1"/>
    </source>
</evidence>